<reference evidence="14" key="1">
    <citation type="journal article" date="2020" name="mSystems">
        <title>Genome- and Community-Level Interaction Insights into Carbon Utilization and Element Cycling Functions of Hydrothermarchaeota in Hydrothermal Sediment.</title>
        <authorList>
            <person name="Zhou Z."/>
            <person name="Liu Y."/>
            <person name="Xu W."/>
            <person name="Pan J."/>
            <person name="Luo Z.H."/>
            <person name="Li M."/>
        </authorList>
    </citation>
    <scope>NUCLEOTIDE SEQUENCE [LARGE SCALE GENOMIC DNA]</scope>
    <source>
        <strain evidence="14">HyVt-85</strain>
    </source>
</reference>
<dbReference type="GO" id="GO:0016301">
    <property type="term" value="F:kinase activity"/>
    <property type="evidence" value="ECO:0007669"/>
    <property type="project" value="UniProtKB-KW"/>
</dbReference>
<dbReference type="Proteomes" id="UP000886130">
    <property type="component" value="Unassembled WGS sequence"/>
</dbReference>
<evidence type="ECO:0000256" key="7">
    <source>
        <dbReference type="ARBA" id="ARBA00022840"/>
    </source>
</evidence>
<dbReference type="GO" id="GO:0016114">
    <property type="term" value="P:terpenoid biosynthetic process"/>
    <property type="evidence" value="ECO:0007669"/>
    <property type="project" value="TreeGrafter"/>
</dbReference>
<comment type="function">
    <text evidence="10">Catalyzes the formation of isopentenyl diphosphate (IPP), the building block of all isoprenoids.</text>
</comment>
<comment type="caution">
    <text evidence="14">The sequence shown here is derived from an EMBL/GenBank/DDBJ whole genome shotgun (WGS) entry which is preliminary data.</text>
</comment>
<keyword evidence="6 10" id="KW-0418">Kinase</keyword>
<dbReference type="GO" id="GO:0102043">
    <property type="term" value="F:isopentenyl phosphate kinase activity"/>
    <property type="evidence" value="ECO:0007669"/>
    <property type="project" value="UniProtKB-EC"/>
</dbReference>
<dbReference type="Pfam" id="PF00696">
    <property type="entry name" value="AA_kinase"/>
    <property type="match status" value="1"/>
</dbReference>
<feature type="binding site" evidence="11">
    <location>
        <position position="55"/>
    </location>
    <ligand>
        <name>substrate</name>
    </ligand>
</feature>
<evidence type="ECO:0000256" key="9">
    <source>
        <dbReference type="ARBA" id="ARBA00049063"/>
    </source>
</evidence>
<evidence type="ECO:0000256" key="6">
    <source>
        <dbReference type="ARBA" id="ARBA00022777"/>
    </source>
</evidence>
<dbReference type="NCBIfam" id="NF040647">
    <property type="entry name" value="IPPK_Arch"/>
    <property type="match status" value="1"/>
</dbReference>
<dbReference type="InterPro" id="IPR036393">
    <property type="entry name" value="AceGlu_kinase-like_sf"/>
</dbReference>
<feature type="binding site" evidence="11">
    <location>
        <position position="211"/>
    </location>
    <ligand>
        <name>ATP</name>
        <dbReference type="ChEBI" id="CHEBI:30616"/>
    </ligand>
</feature>
<feature type="binding site" evidence="11">
    <location>
        <position position="152"/>
    </location>
    <ligand>
        <name>substrate</name>
    </ligand>
</feature>
<dbReference type="CDD" id="cd04241">
    <property type="entry name" value="AAK_FomA-like"/>
    <property type="match status" value="1"/>
</dbReference>
<dbReference type="Gene3D" id="3.40.1160.10">
    <property type="entry name" value="Acetylglutamate kinase-like"/>
    <property type="match status" value="1"/>
</dbReference>
<comment type="catalytic activity">
    <reaction evidence="9 10">
        <text>isopentenyl phosphate + ATP = isopentenyl diphosphate + ADP</text>
        <dbReference type="Rhea" id="RHEA:33963"/>
        <dbReference type="ChEBI" id="CHEBI:30616"/>
        <dbReference type="ChEBI" id="CHEBI:65078"/>
        <dbReference type="ChEBI" id="CHEBI:128769"/>
        <dbReference type="ChEBI" id="CHEBI:456216"/>
        <dbReference type="EC" id="2.7.4.26"/>
    </reaction>
</comment>
<evidence type="ECO:0000256" key="10">
    <source>
        <dbReference type="PIRNR" id="PIRNR016496"/>
    </source>
</evidence>
<evidence type="ECO:0000256" key="2">
    <source>
        <dbReference type="ARBA" id="ARBA00012908"/>
    </source>
</evidence>
<dbReference type="AlphaFoldDB" id="A0A7J3TA04"/>
<keyword evidence="7 10" id="KW-0067">ATP-binding</keyword>
<proteinExistence type="inferred from homology"/>
<dbReference type="PANTHER" id="PTHR43654">
    <property type="entry name" value="GLUTAMATE 5-KINASE"/>
    <property type="match status" value="1"/>
</dbReference>
<evidence type="ECO:0000256" key="12">
    <source>
        <dbReference type="PIRSR" id="PIRSR016496-2"/>
    </source>
</evidence>
<dbReference type="InterPro" id="IPR024192">
    <property type="entry name" value="Fosfomycin_R_FomA-type"/>
</dbReference>
<feature type="domain" description="Aspartate/glutamate/uridylate kinase" evidence="13">
    <location>
        <begin position="8"/>
        <end position="227"/>
    </location>
</feature>
<sequence length="249" mass="27628">MCYLGKQMKIIKIGGSALTDKKSGESYVEEVAERVAKELIEGKYVIIHGVGYIGHKLAIEYKLHKGFTGNAWEWAYLRAKVNEITREIVLALTEHGHPAVEISVPDVVRANRGEIIFFNTEIIREFLTRGFIPVMHGDGALDSSLGLSVISGDKIATELAIKLKAEEIIYGTNVDGILDENGKLIKKINKENINEVKLWENGDFSGGMRNKIKEALRLRGTRVRIINLRKDGMLKAALKGEDVGTLIEG</sequence>
<keyword evidence="5 10" id="KW-0547">Nucleotide-binding</keyword>
<feature type="binding site" evidence="11">
    <location>
        <position position="207"/>
    </location>
    <ligand>
        <name>ATP</name>
        <dbReference type="ChEBI" id="CHEBI:30616"/>
    </ligand>
</feature>
<dbReference type="EMBL" id="DRTM01000100">
    <property type="protein sequence ID" value="HHE75764.1"/>
    <property type="molecule type" value="Genomic_DNA"/>
</dbReference>
<dbReference type="InterPro" id="IPR001048">
    <property type="entry name" value="Asp/Glu/Uridylate_kinase"/>
</dbReference>
<protein>
    <recommendedName>
        <fullName evidence="3 10">Isopentenyl phosphate kinase</fullName>
        <shortName evidence="10">IPK</shortName>
        <ecNumber evidence="2 10">2.7.4.26</ecNumber>
    </recommendedName>
</protein>
<evidence type="ECO:0000259" key="13">
    <source>
        <dbReference type="Pfam" id="PF00696"/>
    </source>
</evidence>
<dbReference type="GO" id="GO:0005829">
    <property type="term" value="C:cytosol"/>
    <property type="evidence" value="ECO:0007669"/>
    <property type="project" value="TreeGrafter"/>
</dbReference>
<dbReference type="EC" id="2.7.4.26" evidence="2 10"/>
<name>A0A7J3TA04_9ARCH</name>
<evidence type="ECO:0000256" key="3">
    <source>
        <dbReference type="ARBA" id="ARBA00017267"/>
    </source>
</evidence>
<evidence type="ECO:0000256" key="11">
    <source>
        <dbReference type="PIRSR" id="PIRSR016496-1"/>
    </source>
</evidence>
<feature type="binding site" evidence="11">
    <location>
        <position position="51"/>
    </location>
    <ligand>
        <name>ATP</name>
        <dbReference type="ChEBI" id="CHEBI:30616"/>
    </ligand>
</feature>
<evidence type="ECO:0000256" key="1">
    <source>
        <dbReference type="ARBA" id="ARBA00010540"/>
    </source>
</evidence>
<organism evidence="14">
    <name type="scientific">Candidatus Aciduliprofundum boonei</name>
    <dbReference type="NCBI Taxonomy" id="379547"/>
    <lineage>
        <taxon>Archaea</taxon>
        <taxon>Methanobacteriati</taxon>
        <taxon>Thermoplasmatota</taxon>
        <taxon>DHVE2 group</taxon>
        <taxon>Candidatus Aciduliprofundum</taxon>
    </lineage>
</organism>
<dbReference type="PANTHER" id="PTHR43654:SF1">
    <property type="entry name" value="ISOPENTENYL PHOSPHATE KINASE"/>
    <property type="match status" value="1"/>
</dbReference>
<evidence type="ECO:0000313" key="14">
    <source>
        <dbReference type="EMBL" id="HHE75764.1"/>
    </source>
</evidence>
<dbReference type="GO" id="GO:0005524">
    <property type="term" value="F:ATP binding"/>
    <property type="evidence" value="ECO:0007669"/>
    <property type="project" value="UniProtKB-KW"/>
</dbReference>
<comment type="subunit">
    <text evidence="10">Homodimer.</text>
</comment>
<feature type="site" description="Transition state stabilizer" evidence="12">
    <location>
        <position position="21"/>
    </location>
</feature>
<accession>A0A7J3TA04</accession>
<evidence type="ECO:0000256" key="8">
    <source>
        <dbReference type="ARBA" id="ARBA00023229"/>
    </source>
</evidence>
<evidence type="ECO:0000256" key="5">
    <source>
        <dbReference type="ARBA" id="ARBA00022741"/>
    </source>
</evidence>
<feature type="binding site" evidence="11">
    <location>
        <begin position="12"/>
        <end position="16"/>
    </location>
    <ligand>
        <name>ATP</name>
        <dbReference type="ChEBI" id="CHEBI:30616"/>
    </ligand>
</feature>
<dbReference type="SUPFAM" id="SSF53633">
    <property type="entry name" value="Carbamate kinase-like"/>
    <property type="match status" value="1"/>
</dbReference>
<gene>
    <name evidence="14" type="ORF">ENL31_01375</name>
</gene>
<keyword evidence="8" id="KW-0414">Isoprene biosynthesis</keyword>
<evidence type="ECO:0000256" key="4">
    <source>
        <dbReference type="ARBA" id="ARBA00022679"/>
    </source>
</evidence>
<keyword evidence="4 10" id="KW-0808">Transferase</keyword>
<comment type="similarity">
    <text evidence="1 10">Belongs to the isopentenyl phosphate kinase family.</text>
</comment>
<dbReference type="PIRSF" id="PIRSF016496">
    <property type="entry name" value="Kin_FomA"/>
    <property type="match status" value="1"/>
</dbReference>